<evidence type="ECO:0000256" key="2">
    <source>
        <dbReference type="ARBA" id="ARBA00022723"/>
    </source>
</evidence>
<evidence type="ECO:0000256" key="1">
    <source>
        <dbReference type="ARBA" id="ARBA00004273"/>
    </source>
</evidence>
<dbReference type="InParanoid" id="A0A0L0HBM5"/>
<accession>A0A0L0HBM5</accession>
<dbReference type="GO" id="GO:1990246">
    <property type="term" value="C:uniplex complex"/>
    <property type="evidence" value="ECO:0007669"/>
    <property type="project" value="TreeGrafter"/>
</dbReference>
<keyword evidence="4" id="KW-0472">Membrane</keyword>
<reference evidence="5 6" key="1">
    <citation type="submission" date="2009-08" db="EMBL/GenBank/DDBJ databases">
        <title>The Genome Sequence of Spizellomyces punctatus strain DAOM BR117.</title>
        <authorList>
            <consortium name="The Broad Institute Genome Sequencing Platform"/>
            <person name="Russ C."/>
            <person name="Cuomo C."/>
            <person name="Shea T."/>
            <person name="Young S.K."/>
            <person name="Zeng Q."/>
            <person name="Koehrsen M."/>
            <person name="Haas B."/>
            <person name="Borodovsky M."/>
            <person name="Guigo R."/>
            <person name="Alvarado L."/>
            <person name="Berlin A."/>
            <person name="Bochicchio J."/>
            <person name="Borenstein D."/>
            <person name="Chapman S."/>
            <person name="Chen Z."/>
            <person name="Engels R."/>
            <person name="Freedman E."/>
            <person name="Gellesch M."/>
            <person name="Goldberg J."/>
            <person name="Griggs A."/>
            <person name="Gujja S."/>
            <person name="Heiman D."/>
            <person name="Hepburn T."/>
            <person name="Howarth C."/>
            <person name="Jen D."/>
            <person name="Larson L."/>
            <person name="Lewis B."/>
            <person name="Mehta T."/>
            <person name="Park D."/>
            <person name="Pearson M."/>
            <person name="Roberts A."/>
            <person name="Saif S."/>
            <person name="Shenoy N."/>
            <person name="Sisk P."/>
            <person name="Stolte C."/>
            <person name="Sykes S."/>
            <person name="Thomson T."/>
            <person name="Walk T."/>
            <person name="White J."/>
            <person name="Yandava C."/>
            <person name="Burger G."/>
            <person name="Gray M.W."/>
            <person name="Holland P.W.H."/>
            <person name="King N."/>
            <person name="Lang F.B.F."/>
            <person name="Roger A.J."/>
            <person name="Ruiz-Trillo I."/>
            <person name="Lander E."/>
            <person name="Nusbaum C."/>
        </authorList>
    </citation>
    <scope>NUCLEOTIDE SEQUENCE [LARGE SCALE GENOMIC DNA]</scope>
    <source>
        <strain evidence="5 6">DAOM BR117</strain>
    </source>
</reference>
<dbReference type="GO" id="GO:0005509">
    <property type="term" value="F:calcium ion binding"/>
    <property type="evidence" value="ECO:0007669"/>
    <property type="project" value="InterPro"/>
</dbReference>
<dbReference type="GeneID" id="27689287"/>
<dbReference type="RefSeq" id="XP_016607035.1">
    <property type="nucleotide sequence ID" value="XM_016754154.1"/>
</dbReference>
<keyword evidence="2" id="KW-0479">Metal-binding</keyword>
<gene>
    <name evidence="5" type="ORF">SPPG_05946</name>
</gene>
<sequence length="138" mass="16160">MARQVFMNRPNAWRTLWGRSYQSTPFIRHSQGHTVPRQWRWSTAWVLGVTAVAAGCTWAVSSSSPVVCDDGKETNSYDSWKRDRIGEYENRLRKFSHPLKVFHYFASVRKHGEPHMTTEDFIRSLVPYRSYYGSATRK</sequence>
<organism evidence="5 6">
    <name type="scientific">Spizellomyces punctatus (strain DAOM BR117)</name>
    <dbReference type="NCBI Taxonomy" id="645134"/>
    <lineage>
        <taxon>Eukaryota</taxon>
        <taxon>Fungi</taxon>
        <taxon>Fungi incertae sedis</taxon>
        <taxon>Chytridiomycota</taxon>
        <taxon>Chytridiomycota incertae sedis</taxon>
        <taxon>Chytridiomycetes</taxon>
        <taxon>Spizellomycetales</taxon>
        <taxon>Spizellomycetaceae</taxon>
        <taxon>Spizellomyces</taxon>
    </lineage>
</organism>
<protein>
    <submittedName>
        <fullName evidence="5">Uncharacterized protein</fullName>
    </submittedName>
</protein>
<dbReference type="Proteomes" id="UP000053201">
    <property type="component" value="Unassembled WGS sequence"/>
</dbReference>
<comment type="subcellular location">
    <subcellularLocation>
        <location evidence="1">Mitochondrion inner membrane</location>
    </subcellularLocation>
</comment>
<dbReference type="OrthoDB" id="186625at2759"/>
<proteinExistence type="predicted"/>
<evidence type="ECO:0000256" key="4">
    <source>
        <dbReference type="ARBA" id="ARBA00023136"/>
    </source>
</evidence>
<dbReference type="InterPro" id="IPR039800">
    <property type="entry name" value="MICU1/2/3"/>
</dbReference>
<keyword evidence="6" id="KW-1185">Reference proteome</keyword>
<evidence type="ECO:0000313" key="5">
    <source>
        <dbReference type="EMBL" id="KNC98995.1"/>
    </source>
</evidence>
<dbReference type="STRING" id="645134.A0A0L0HBM5"/>
<evidence type="ECO:0000256" key="3">
    <source>
        <dbReference type="ARBA" id="ARBA00022737"/>
    </source>
</evidence>
<keyword evidence="3" id="KW-0677">Repeat</keyword>
<name>A0A0L0HBM5_SPIPD</name>
<dbReference type="GO" id="GO:0051560">
    <property type="term" value="P:mitochondrial calcium ion homeostasis"/>
    <property type="evidence" value="ECO:0007669"/>
    <property type="project" value="TreeGrafter"/>
</dbReference>
<dbReference type="AlphaFoldDB" id="A0A0L0HBM5"/>
<dbReference type="VEuPathDB" id="FungiDB:SPPG_05946"/>
<dbReference type="GO" id="GO:0036444">
    <property type="term" value="P:calcium import into the mitochondrion"/>
    <property type="evidence" value="ECO:0007669"/>
    <property type="project" value="TreeGrafter"/>
</dbReference>
<dbReference type="EMBL" id="KQ257459">
    <property type="protein sequence ID" value="KNC98995.1"/>
    <property type="molecule type" value="Genomic_DNA"/>
</dbReference>
<evidence type="ECO:0000313" key="6">
    <source>
        <dbReference type="Proteomes" id="UP000053201"/>
    </source>
</evidence>
<dbReference type="PANTHER" id="PTHR12294">
    <property type="entry name" value="EF HAND DOMAIN FAMILY A1,A2-RELATED"/>
    <property type="match status" value="1"/>
</dbReference>
<dbReference type="PANTHER" id="PTHR12294:SF1">
    <property type="entry name" value="CALCIUM UPTAKE PROTEIN 1, MITOCHONDRIAL"/>
    <property type="match status" value="1"/>
</dbReference>